<sequence>MGDRNQGYFSTPPVGMYRSFRRRWPGIGDKKSSRKGRPGNDPRHGDMVKRARWNCHRARQVVLTPPPHGHRALHFRRPGRLAQFRLVWHTDAYLDADPQPYPFLAQLRLSPNRKRASIDLPESYLKRAPHISVRSWPDNLGSQSKPTWHETV</sequence>
<name>A0AA40F5C0_9PEZI</name>
<evidence type="ECO:0000256" key="1">
    <source>
        <dbReference type="SAM" id="MobiDB-lite"/>
    </source>
</evidence>
<comment type="caution">
    <text evidence="2">The sequence shown here is derived from an EMBL/GenBank/DDBJ whole genome shotgun (WGS) entry which is preliminary data.</text>
</comment>
<proteinExistence type="predicted"/>
<evidence type="ECO:0000313" key="3">
    <source>
        <dbReference type="Proteomes" id="UP001172155"/>
    </source>
</evidence>
<feature type="region of interest" description="Disordered" evidence="1">
    <location>
        <begin position="20"/>
        <end position="45"/>
    </location>
</feature>
<protein>
    <submittedName>
        <fullName evidence="2">Uncharacterized protein</fullName>
    </submittedName>
</protein>
<reference evidence="2" key="1">
    <citation type="submission" date="2023-06" db="EMBL/GenBank/DDBJ databases">
        <title>Genome-scale phylogeny and comparative genomics of the fungal order Sordariales.</title>
        <authorList>
            <consortium name="Lawrence Berkeley National Laboratory"/>
            <person name="Hensen N."/>
            <person name="Bonometti L."/>
            <person name="Westerberg I."/>
            <person name="Brannstrom I.O."/>
            <person name="Guillou S."/>
            <person name="Cros-Aarteil S."/>
            <person name="Calhoun S."/>
            <person name="Haridas S."/>
            <person name="Kuo A."/>
            <person name="Mondo S."/>
            <person name="Pangilinan J."/>
            <person name="Riley R."/>
            <person name="LaButti K."/>
            <person name="Andreopoulos B."/>
            <person name="Lipzen A."/>
            <person name="Chen C."/>
            <person name="Yanf M."/>
            <person name="Daum C."/>
            <person name="Ng V."/>
            <person name="Clum A."/>
            <person name="Steindorff A."/>
            <person name="Ohm R."/>
            <person name="Martin F."/>
            <person name="Silar P."/>
            <person name="Natvig D."/>
            <person name="Lalanne C."/>
            <person name="Gautier V."/>
            <person name="Ament-velasquez S.L."/>
            <person name="Kruys A."/>
            <person name="Hutchinson M.I."/>
            <person name="Powell A.J."/>
            <person name="Barry K."/>
            <person name="Miller A.N."/>
            <person name="Grigoriev I.V."/>
            <person name="Debuchy R."/>
            <person name="Gladieux P."/>
            <person name="Thoren M.H."/>
            <person name="Johannesson H."/>
        </authorList>
    </citation>
    <scope>NUCLEOTIDE SEQUENCE</scope>
    <source>
        <strain evidence="2">SMH3187-1</strain>
    </source>
</reference>
<organism evidence="2 3">
    <name type="scientific">Schizothecium vesticola</name>
    <dbReference type="NCBI Taxonomy" id="314040"/>
    <lineage>
        <taxon>Eukaryota</taxon>
        <taxon>Fungi</taxon>
        <taxon>Dikarya</taxon>
        <taxon>Ascomycota</taxon>
        <taxon>Pezizomycotina</taxon>
        <taxon>Sordariomycetes</taxon>
        <taxon>Sordariomycetidae</taxon>
        <taxon>Sordariales</taxon>
        <taxon>Schizotheciaceae</taxon>
        <taxon>Schizothecium</taxon>
    </lineage>
</organism>
<dbReference type="EMBL" id="JAUKUD010000002">
    <property type="protein sequence ID" value="KAK0751493.1"/>
    <property type="molecule type" value="Genomic_DNA"/>
</dbReference>
<accession>A0AA40F5C0</accession>
<dbReference type="AlphaFoldDB" id="A0AA40F5C0"/>
<dbReference type="Proteomes" id="UP001172155">
    <property type="component" value="Unassembled WGS sequence"/>
</dbReference>
<gene>
    <name evidence="2" type="ORF">B0T18DRAFT_387609</name>
</gene>
<evidence type="ECO:0000313" key="2">
    <source>
        <dbReference type="EMBL" id="KAK0751493.1"/>
    </source>
</evidence>
<keyword evidence="3" id="KW-1185">Reference proteome</keyword>